<evidence type="ECO:0000313" key="3">
    <source>
        <dbReference type="Proteomes" id="UP001178507"/>
    </source>
</evidence>
<dbReference type="SUPFAM" id="SSF56399">
    <property type="entry name" value="ADP-ribosylation"/>
    <property type="match status" value="1"/>
</dbReference>
<name>A0AA36NC07_9DINO</name>
<dbReference type="Proteomes" id="UP001178507">
    <property type="component" value="Unassembled WGS sequence"/>
</dbReference>
<dbReference type="Gene3D" id="3.90.228.10">
    <property type="match status" value="1"/>
</dbReference>
<evidence type="ECO:0000256" key="1">
    <source>
        <dbReference type="SAM" id="MobiDB-lite"/>
    </source>
</evidence>
<organism evidence="2 3">
    <name type="scientific">Effrenium voratum</name>
    <dbReference type="NCBI Taxonomy" id="2562239"/>
    <lineage>
        <taxon>Eukaryota</taxon>
        <taxon>Sar</taxon>
        <taxon>Alveolata</taxon>
        <taxon>Dinophyceae</taxon>
        <taxon>Suessiales</taxon>
        <taxon>Symbiodiniaceae</taxon>
        <taxon>Effrenium</taxon>
    </lineage>
</organism>
<reference evidence="2" key="1">
    <citation type="submission" date="2023-08" db="EMBL/GenBank/DDBJ databases">
        <authorList>
            <person name="Chen Y."/>
            <person name="Shah S."/>
            <person name="Dougan E. K."/>
            <person name="Thang M."/>
            <person name="Chan C."/>
        </authorList>
    </citation>
    <scope>NUCLEOTIDE SEQUENCE</scope>
</reference>
<feature type="region of interest" description="Disordered" evidence="1">
    <location>
        <begin position="113"/>
        <end position="132"/>
    </location>
</feature>
<dbReference type="AlphaFoldDB" id="A0AA36NC07"/>
<dbReference type="EMBL" id="CAUJNA010003282">
    <property type="protein sequence ID" value="CAJ1397881.1"/>
    <property type="molecule type" value="Genomic_DNA"/>
</dbReference>
<evidence type="ECO:0000313" key="2">
    <source>
        <dbReference type="EMBL" id="CAJ1397881.1"/>
    </source>
</evidence>
<proteinExistence type="predicted"/>
<gene>
    <name evidence="2" type="ORF">EVOR1521_LOCUS21809</name>
</gene>
<protein>
    <submittedName>
        <fullName evidence="2">Uncharacterized protein</fullName>
    </submittedName>
</protein>
<sequence>MSYDLSDQLPMQCTHCGFQCANRAESWIHTEETGHTRFRGTSLAGGDDLQRTILESLALGDAASLDPDFMTALQLSLEDASRPGHDDHRPRPMTCNSCGHRCSSRAESWAHTEETGHSSFRGSGGNGQDDRSPNPMACAECGHHCANRAESWVHTEATGHAEFCSIRGIEMLEKLHKSRHEMTKELERLIGRLTHADHAAGSRVGNTRVLYHQTSPAAAETILRSQKMLAGNSGLAGGGIYFAETKEATNQKAHQRGAFLRATVHLGRVKEVNRSAESTTLSSLKREGYDSVKILGRASGAEYVVYSWGQVTDIQRV</sequence>
<comment type="caution">
    <text evidence="2">The sequence shown here is derived from an EMBL/GenBank/DDBJ whole genome shotgun (WGS) entry which is preliminary data.</text>
</comment>
<accession>A0AA36NC07</accession>
<keyword evidence="3" id="KW-1185">Reference proteome</keyword>